<gene>
    <name evidence="2" type="ORF">E2562_001949</name>
</gene>
<dbReference type="InterPro" id="IPR056016">
    <property type="entry name" value="DUF7595"/>
</dbReference>
<keyword evidence="3" id="KW-1185">Reference proteome</keyword>
<accession>A0A6G1C3D4</accession>
<dbReference type="AlphaFoldDB" id="A0A6G1C3D4"/>
<dbReference type="PANTHER" id="PTHR35828">
    <property type="entry name" value="OS08G0203800 PROTEIN-RELATED"/>
    <property type="match status" value="1"/>
</dbReference>
<organism evidence="2 3">
    <name type="scientific">Oryza meyeriana var. granulata</name>
    <dbReference type="NCBI Taxonomy" id="110450"/>
    <lineage>
        <taxon>Eukaryota</taxon>
        <taxon>Viridiplantae</taxon>
        <taxon>Streptophyta</taxon>
        <taxon>Embryophyta</taxon>
        <taxon>Tracheophyta</taxon>
        <taxon>Spermatophyta</taxon>
        <taxon>Magnoliopsida</taxon>
        <taxon>Liliopsida</taxon>
        <taxon>Poales</taxon>
        <taxon>Poaceae</taxon>
        <taxon>BOP clade</taxon>
        <taxon>Oryzoideae</taxon>
        <taxon>Oryzeae</taxon>
        <taxon>Oryzinae</taxon>
        <taxon>Oryza</taxon>
        <taxon>Oryza meyeriana</taxon>
    </lineage>
</organism>
<evidence type="ECO:0000313" key="2">
    <source>
        <dbReference type="EMBL" id="KAF0894656.1"/>
    </source>
</evidence>
<evidence type="ECO:0000313" key="3">
    <source>
        <dbReference type="Proteomes" id="UP000479710"/>
    </source>
</evidence>
<feature type="domain" description="DUF7595" evidence="1">
    <location>
        <begin position="60"/>
        <end position="233"/>
    </location>
</feature>
<dbReference type="OrthoDB" id="694706at2759"/>
<sequence length="330" mass="35875">MGAAMCRVSRDDDATGGEAVAAAERPRPPQFPPFLLGALYGFWEGDIHFVPAPPRYRAVDAATVAGVVSSSQDAIGRFFRLGGNGGGLEGYEPVSSRGGLVVVRRAREGYCGGPRPRSGNAPSDLCVCDPVAGRRFVLPRPAIYDESHVLLFSGGGGVHPPRMIIHVVNLELLRHKVLQVQTFSPETNAWGPVVPTYAPLPPSSFIRPAPLVIGAAAYWLLGLAVARQHEITIWTLSPSARWTRRAVVDMAREMAKSAAPEEPPLTADDEVRLECFAERSGALLFRLYHGSLFELSLVTMEVRFIGYYSMRDSSSMCAYDYDMDAALLNQ</sequence>
<evidence type="ECO:0000259" key="1">
    <source>
        <dbReference type="Pfam" id="PF24523"/>
    </source>
</evidence>
<comment type="caution">
    <text evidence="2">The sequence shown here is derived from an EMBL/GenBank/DDBJ whole genome shotgun (WGS) entry which is preliminary data.</text>
</comment>
<reference evidence="2 3" key="1">
    <citation type="submission" date="2019-11" db="EMBL/GenBank/DDBJ databases">
        <title>Whole genome sequence of Oryza granulata.</title>
        <authorList>
            <person name="Li W."/>
        </authorList>
    </citation>
    <scope>NUCLEOTIDE SEQUENCE [LARGE SCALE GENOMIC DNA]</scope>
    <source>
        <strain evidence="3">cv. Menghai</strain>
        <tissue evidence="2">Leaf</tissue>
    </source>
</reference>
<dbReference type="PANTHER" id="PTHR35828:SF3">
    <property type="entry name" value="OS03G0775900 PROTEIN"/>
    <property type="match status" value="1"/>
</dbReference>
<dbReference type="EMBL" id="SPHZ02000010">
    <property type="protein sequence ID" value="KAF0894656.1"/>
    <property type="molecule type" value="Genomic_DNA"/>
</dbReference>
<dbReference type="Proteomes" id="UP000479710">
    <property type="component" value="Unassembled WGS sequence"/>
</dbReference>
<name>A0A6G1C3D4_9ORYZ</name>
<proteinExistence type="predicted"/>
<dbReference type="Pfam" id="PF24523">
    <property type="entry name" value="DUF7595"/>
    <property type="match status" value="1"/>
</dbReference>
<protein>
    <recommendedName>
        <fullName evidence="1">DUF7595 domain-containing protein</fullName>
    </recommendedName>
</protein>